<organism evidence="22 23">
    <name type="scientific">Novosphingobium chloroacetimidivorans</name>
    <dbReference type="NCBI Taxonomy" id="1428314"/>
    <lineage>
        <taxon>Bacteria</taxon>
        <taxon>Pseudomonadati</taxon>
        <taxon>Pseudomonadota</taxon>
        <taxon>Alphaproteobacteria</taxon>
        <taxon>Sphingomonadales</taxon>
        <taxon>Sphingomonadaceae</taxon>
        <taxon>Novosphingobium</taxon>
    </lineage>
</organism>
<comment type="function">
    <text evidence="18">Catalyzes the epimerization of the S- and R-forms of NAD(P)HX, a damaged form of NAD(P)H that is a result of enzymatic or heat-dependent hydration. This is a prerequisite for the S-specific NAD(P)H-hydrate dehydratase to allow the repair of both epimers of NAD(P)HX.</text>
</comment>
<evidence type="ECO:0000256" key="7">
    <source>
        <dbReference type="ARBA" id="ARBA00022840"/>
    </source>
</evidence>
<feature type="domain" description="YjeF N-terminal" evidence="21">
    <location>
        <begin position="13"/>
        <end position="207"/>
    </location>
</feature>
<comment type="caution">
    <text evidence="22">The sequence shown here is derived from an EMBL/GenBank/DDBJ whole genome shotgun (WGS) entry which is preliminary data.</text>
</comment>
<feature type="domain" description="YjeF C-terminal" evidence="20">
    <location>
        <begin position="208"/>
        <end position="455"/>
    </location>
</feature>
<feature type="binding site" evidence="18">
    <location>
        <begin position="59"/>
        <end position="63"/>
    </location>
    <ligand>
        <name>(6S)-NADPHX</name>
        <dbReference type="ChEBI" id="CHEBI:64076"/>
    </ligand>
</feature>
<keyword evidence="11 18" id="KW-0413">Isomerase</keyword>
<dbReference type="PROSITE" id="PS51385">
    <property type="entry name" value="YJEF_N"/>
    <property type="match status" value="1"/>
</dbReference>
<accession>A0A7W7NU08</accession>
<keyword evidence="12 17" id="KW-0456">Lyase</keyword>
<evidence type="ECO:0000256" key="19">
    <source>
        <dbReference type="PIRNR" id="PIRNR017184"/>
    </source>
</evidence>
<dbReference type="Gene3D" id="3.40.50.10260">
    <property type="entry name" value="YjeF N-terminal domain"/>
    <property type="match status" value="1"/>
</dbReference>
<evidence type="ECO:0000256" key="5">
    <source>
        <dbReference type="ARBA" id="ARBA00022723"/>
    </source>
</evidence>
<dbReference type="InterPro" id="IPR036652">
    <property type="entry name" value="YjeF_N_dom_sf"/>
</dbReference>
<feature type="binding site" evidence="18">
    <location>
        <position position="149"/>
    </location>
    <ligand>
        <name>(6S)-NADPHX</name>
        <dbReference type="ChEBI" id="CHEBI:64076"/>
    </ligand>
</feature>
<evidence type="ECO:0000313" key="23">
    <source>
        <dbReference type="Proteomes" id="UP000555448"/>
    </source>
</evidence>
<evidence type="ECO:0000313" key="22">
    <source>
        <dbReference type="EMBL" id="MBB4857063.1"/>
    </source>
</evidence>
<evidence type="ECO:0000256" key="3">
    <source>
        <dbReference type="ARBA" id="ARBA00006001"/>
    </source>
</evidence>
<dbReference type="SUPFAM" id="SSF53613">
    <property type="entry name" value="Ribokinase-like"/>
    <property type="match status" value="1"/>
</dbReference>
<dbReference type="HAMAP" id="MF_01966">
    <property type="entry name" value="NADHX_epimerase"/>
    <property type="match status" value="1"/>
</dbReference>
<feature type="binding site" evidence="17">
    <location>
        <position position="400"/>
    </location>
    <ligand>
        <name>AMP</name>
        <dbReference type="ChEBI" id="CHEBI:456215"/>
    </ligand>
</feature>
<dbReference type="PANTHER" id="PTHR12592:SF0">
    <property type="entry name" value="ATP-DEPENDENT (S)-NAD(P)H-HYDRATE DEHYDRATASE"/>
    <property type="match status" value="1"/>
</dbReference>
<comment type="subunit">
    <text evidence="17">Homotetramer.</text>
</comment>
<protein>
    <recommendedName>
        <fullName evidence="19">Bifunctional NAD(P)H-hydrate repair enzyme</fullName>
    </recommendedName>
    <alternativeName>
        <fullName evidence="19">Nicotinamide nucleotide repair protein</fullName>
    </alternativeName>
    <domain>
        <recommendedName>
            <fullName evidence="19">ADP-dependent (S)-NAD(P)H-hydrate dehydratase</fullName>
            <ecNumber evidence="19">4.2.1.136</ecNumber>
        </recommendedName>
        <alternativeName>
            <fullName evidence="19">ADP-dependent NAD(P)HX dehydratase</fullName>
        </alternativeName>
    </domain>
    <domain>
        <recommendedName>
            <fullName evidence="19">NAD(P)H-hydrate epimerase</fullName>
            <ecNumber evidence="19">5.1.99.6</ecNumber>
        </recommendedName>
    </domain>
</protein>
<evidence type="ECO:0000256" key="15">
    <source>
        <dbReference type="ARBA" id="ARBA00048238"/>
    </source>
</evidence>
<evidence type="ECO:0000256" key="9">
    <source>
        <dbReference type="ARBA" id="ARBA00022958"/>
    </source>
</evidence>
<evidence type="ECO:0000256" key="2">
    <source>
        <dbReference type="ARBA" id="ARBA00000909"/>
    </source>
</evidence>
<dbReference type="GO" id="GO:0046872">
    <property type="term" value="F:metal ion binding"/>
    <property type="evidence" value="ECO:0007669"/>
    <property type="project" value="UniProtKB-UniRule"/>
</dbReference>
<keyword evidence="5 18" id="KW-0479">Metal-binding</keyword>
<dbReference type="HAMAP" id="MF_01965">
    <property type="entry name" value="NADHX_dehydratase"/>
    <property type="match status" value="1"/>
</dbReference>
<evidence type="ECO:0000256" key="6">
    <source>
        <dbReference type="ARBA" id="ARBA00022741"/>
    </source>
</evidence>
<dbReference type="EC" id="5.1.99.6" evidence="19"/>
<dbReference type="InterPro" id="IPR017953">
    <property type="entry name" value="Carbohydrate_kinase_pred_CS"/>
</dbReference>
<dbReference type="PROSITE" id="PS01049">
    <property type="entry name" value="YJEF_C_1"/>
    <property type="match status" value="1"/>
</dbReference>
<feature type="binding site" evidence="18">
    <location>
        <begin position="120"/>
        <end position="126"/>
    </location>
    <ligand>
        <name>(6S)-NADPHX</name>
        <dbReference type="ChEBI" id="CHEBI:64076"/>
    </ligand>
</feature>
<dbReference type="CDD" id="cd01171">
    <property type="entry name" value="YXKO-related"/>
    <property type="match status" value="1"/>
</dbReference>
<keyword evidence="13" id="KW-0511">Multifunctional enzyme</keyword>
<keyword evidence="8 17" id="KW-0521">NADP</keyword>
<dbReference type="PANTHER" id="PTHR12592">
    <property type="entry name" value="ATP-DEPENDENT (S)-NAD(P)H-HYDRATE DEHYDRATASE FAMILY MEMBER"/>
    <property type="match status" value="1"/>
</dbReference>
<comment type="catalytic activity">
    <reaction evidence="1 18 19">
        <text>(6R)-NADHX = (6S)-NADHX</text>
        <dbReference type="Rhea" id="RHEA:32215"/>
        <dbReference type="ChEBI" id="CHEBI:64074"/>
        <dbReference type="ChEBI" id="CHEBI:64075"/>
        <dbReference type="EC" id="5.1.99.6"/>
    </reaction>
</comment>
<dbReference type="InterPro" id="IPR000631">
    <property type="entry name" value="CARKD"/>
</dbReference>
<dbReference type="Proteomes" id="UP000555448">
    <property type="component" value="Unassembled WGS sequence"/>
</dbReference>
<keyword evidence="23" id="KW-1185">Reference proteome</keyword>
<dbReference type="GO" id="GO:0052855">
    <property type="term" value="F:ADP-dependent NAD(P)H-hydrate dehydratase activity"/>
    <property type="evidence" value="ECO:0007669"/>
    <property type="project" value="UniProtKB-UniRule"/>
</dbReference>
<keyword evidence="6 17" id="KW-0547">Nucleotide-binding</keyword>
<dbReference type="EC" id="4.2.1.136" evidence="19"/>
<feature type="binding site" evidence="17">
    <location>
        <position position="290"/>
    </location>
    <ligand>
        <name>(6S)-NADPHX</name>
        <dbReference type="ChEBI" id="CHEBI:64076"/>
    </ligand>
</feature>
<dbReference type="GO" id="GO:0046496">
    <property type="term" value="P:nicotinamide nucleotide metabolic process"/>
    <property type="evidence" value="ECO:0007669"/>
    <property type="project" value="UniProtKB-UniRule"/>
</dbReference>
<dbReference type="EMBL" id="JACHLR010000001">
    <property type="protein sequence ID" value="MBB4857063.1"/>
    <property type="molecule type" value="Genomic_DNA"/>
</dbReference>
<dbReference type="GO" id="GO:0005524">
    <property type="term" value="F:ATP binding"/>
    <property type="evidence" value="ECO:0007669"/>
    <property type="project" value="UniProtKB-UniRule"/>
</dbReference>
<evidence type="ECO:0000256" key="1">
    <source>
        <dbReference type="ARBA" id="ARBA00000013"/>
    </source>
</evidence>
<dbReference type="Pfam" id="PF01256">
    <property type="entry name" value="Carb_kinase"/>
    <property type="match status" value="1"/>
</dbReference>
<evidence type="ECO:0000256" key="13">
    <source>
        <dbReference type="ARBA" id="ARBA00023268"/>
    </source>
</evidence>
<gene>
    <name evidence="17" type="primary">nnrD</name>
    <name evidence="18" type="synonym">nnrE</name>
    <name evidence="22" type="ORF">HNO88_000360</name>
</gene>
<keyword evidence="7 17" id="KW-0067">ATP-binding</keyword>
<dbReference type="PROSITE" id="PS51383">
    <property type="entry name" value="YJEF_C_3"/>
    <property type="match status" value="1"/>
</dbReference>
<feature type="binding site" evidence="18">
    <location>
        <position position="60"/>
    </location>
    <ligand>
        <name>K(+)</name>
        <dbReference type="ChEBI" id="CHEBI:29103"/>
    </ligand>
</feature>
<dbReference type="RefSeq" id="WP_184242154.1">
    <property type="nucleotide sequence ID" value="NZ_JACHLR010000001.1"/>
</dbReference>
<sequence>MPSPDQILTVAQMRAAEDQLIAAGSSVEALMDLAGRGAADWVWRMAGRHHVTVLCGPGNNGGDGYVIAQSLLERGGEAVVVAAGEPRTQAARKARELFAGSILDSDSDVHGDVFVDCLFGSGLSRPLAPEHVALLGRLAASHRRTIAVDVPSGIDADSGSFLNEGLAACDLTLALGAWKHAHFLMPSTVRMGALHLVEIGVTCQPGAARVLAQPALQAPDADAHKYRRGLVVVVGGAMPGAAGLAAEACARGGCGYVRLTAPTAVRASHAIVQSREPDFAKARAVLIGPGLGRDEVAWSSLGAALGSGVPVVADADALWLIGEKGRAGQPAPAIVTPHEGEFARMFPQSEGNKVERARHAAATSGSVVVYKGPDTIVASPDGSTRIAPRASTWLSTAGTGDVLAGLCASRLAVTRDPFEAACQAVWLHAEAARRAGPAFVADDLVTHLPQAMAACL</sequence>
<evidence type="ECO:0000256" key="17">
    <source>
        <dbReference type="HAMAP-Rule" id="MF_01965"/>
    </source>
</evidence>
<dbReference type="GO" id="GO:0052856">
    <property type="term" value="F:NAD(P)HX epimerase activity"/>
    <property type="evidence" value="ECO:0007669"/>
    <property type="project" value="UniProtKB-UniRule"/>
</dbReference>
<evidence type="ECO:0000256" key="12">
    <source>
        <dbReference type="ARBA" id="ARBA00023239"/>
    </source>
</evidence>
<dbReference type="NCBIfam" id="TIGR00197">
    <property type="entry name" value="yjeF_nterm"/>
    <property type="match status" value="1"/>
</dbReference>
<evidence type="ECO:0000256" key="4">
    <source>
        <dbReference type="ARBA" id="ARBA00009524"/>
    </source>
</evidence>
<comment type="similarity">
    <text evidence="18">Belongs to the NnrE/AIBP family.</text>
</comment>
<evidence type="ECO:0000256" key="18">
    <source>
        <dbReference type="HAMAP-Rule" id="MF_01966"/>
    </source>
</evidence>
<comment type="function">
    <text evidence="14 19">Bifunctional enzyme that catalyzes the epimerization of the S- and R-forms of NAD(P)HX and the dehydration of the S-form of NAD(P)HX at the expense of ADP, which is converted to AMP. This allows the repair of both epimers of NAD(P)HX, a damaged form of NAD(P)H that is a result of enzymatic or heat-dependent hydration.</text>
</comment>
<evidence type="ECO:0000256" key="8">
    <source>
        <dbReference type="ARBA" id="ARBA00022857"/>
    </source>
</evidence>
<dbReference type="SUPFAM" id="SSF64153">
    <property type="entry name" value="YjeF N-terminal domain-like"/>
    <property type="match status" value="1"/>
</dbReference>
<evidence type="ECO:0000256" key="10">
    <source>
        <dbReference type="ARBA" id="ARBA00023027"/>
    </source>
</evidence>
<feature type="binding site" evidence="17">
    <location>
        <position position="401"/>
    </location>
    <ligand>
        <name>(6S)-NADPHX</name>
        <dbReference type="ChEBI" id="CHEBI:64076"/>
    </ligand>
</feature>
<keyword evidence="9 18" id="KW-0630">Potassium</keyword>
<feature type="binding site" evidence="17">
    <location>
        <position position="241"/>
    </location>
    <ligand>
        <name>(6S)-NADPHX</name>
        <dbReference type="ChEBI" id="CHEBI:64076"/>
    </ligand>
</feature>
<comment type="similarity">
    <text evidence="3 19">In the N-terminal section; belongs to the NnrE/AIBP family.</text>
</comment>
<dbReference type="InterPro" id="IPR004443">
    <property type="entry name" value="YjeF_N_dom"/>
</dbReference>
<keyword evidence="22" id="KW-0418">Kinase</keyword>
<keyword evidence="22" id="KW-0808">Transferase</keyword>
<evidence type="ECO:0000256" key="16">
    <source>
        <dbReference type="ARBA" id="ARBA00049209"/>
    </source>
</evidence>
<comment type="caution">
    <text evidence="18">Lacks conserved residue(s) required for the propagation of feature annotation.</text>
</comment>
<comment type="catalytic activity">
    <reaction evidence="15 17 19">
        <text>(6S)-NADHX + ADP = AMP + phosphate + NADH + H(+)</text>
        <dbReference type="Rhea" id="RHEA:32223"/>
        <dbReference type="ChEBI" id="CHEBI:15378"/>
        <dbReference type="ChEBI" id="CHEBI:43474"/>
        <dbReference type="ChEBI" id="CHEBI:57945"/>
        <dbReference type="ChEBI" id="CHEBI:64074"/>
        <dbReference type="ChEBI" id="CHEBI:456215"/>
        <dbReference type="ChEBI" id="CHEBI:456216"/>
        <dbReference type="EC" id="4.2.1.136"/>
    </reaction>
</comment>
<comment type="cofactor">
    <cofactor evidence="18 19">
        <name>K(+)</name>
        <dbReference type="ChEBI" id="CHEBI:29103"/>
    </cofactor>
    <text evidence="18 19">Binds 1 potassium ion per subunit.</text>
</comment>
<feature type="binding site" evidence="17">
    <location>
        <position position="338"/>
    </location>
    <ligand>
        <name>(6S)-NADPHX</name>
        <dbReference type="ChEBI" id="CHEBI:64076"/>
    </ligand>
</feature>
<dbReference type="GO" id="GO:0110051">
    <property type="term" value="P:metabolite repair"/>
    <property type="evidence" value="ECO:0007669"/>
    <property type="project" value="TreeGrafter"/>
</dbReference>
<dbReference type="GO" id="GO:0016301">
    <property type="term" value="F:kinase activity"/>
    <property type="evidence" value="ECO:0007669"/>
    <property type="project" value="UniProtKB-KW"/>
</dbReference>
<dbReference type="InterPro" id="IPR030677">
    <property type="entry name" value="Nnr"/>
</dbReference>
<comment type="catalytic activity">
    <reaction evidence="16 17 19">
        <text>(6S)-NADPHX + ADP = AMP + phosphate + NADPH + H(+)</text>
        <dbReference type="Rhea" id="RHEA:32235"/>
        <dbReference type="ChEBI" id="CHEBI:15378"/>
        <dbReference type="ChEBI" id="CHEBI:43474"/>
        <dbReference type="ChEBI" id="CHEBI:57783"/>
        <dbReference type="ChEBI" id="CHEBI:64076"/>
        <dbReference type="ChEBI" id="CHEBI:456215"/>
        <dbReference type="ChEBI" id="CHEBI:456216"/>
        <dbReference type="EC" id="4.2.1.136"/>
    </reaction>
</comment>
<dbReference type="Gene3D" id="3.40.1190.20">
    <property type="match status" value="1"/>
</dbReference>
<comment type="catalytic activity">
    <reaction evidence="2 18 19">
        <text>(6R)-NADPHX = (6S)-NADPHX</text>
        <dbReference type="Rhea" id="RHEA:32227"/>
        <dbReference type="ChEBI" id="CHEBI:64076"/>
        <dbReference type="ChEBI" id="CHEBI:64077"/>
        <dbReference type="EC" id="5.1.99.6"/>
    </reaction>
</comment>
<name>A0A7W7NU08_9SPHN</name>
<dbReference type="InterPro" id="IPR029056">
    <property type="entry name" value="Ribokinase-like"/>
</dbReference>
<evidence type="ECO:0000256" key="14">
    <source>
        <dbReference type="ARBA" id="ARBA00025153"/>
    </source>
</evidence>
<evidence type="ECO:0000259" key="21">
    <source>
        <dbReference type="PROSITE" id="PS51385"/>
    </source>
</evidence>
<dbReference type="AlphaFoldDB" id="A0A7W7NU08"/>
<dbReference type="Pfam" id="PF03853">
    <property type="entry name" value="YjeF_N"/>
    <property type="match status" value="1"/>
</dbReference>
<dbReference type="PIRSF" id="PIRSF017184">
    <property type="entry name" value="Nnr"/>
    <property type="match status" value="1"/>
</dbReference>
<feature type="binding site" evidence="18">
    <location>
        <position position="152"/>
    </location>
    <ligand>
        <name>K(+)</name>
        <dbReference type="ChEBI" id="CHEBI:29103"/>
    </ligand>
</feature>
<keyword evidence="10 17" id="KW-0520">NAD</keyword>
<evidence type="ECO:0000259" key="20">
    <source>
        <dbReference type="PROSITE" id="PS51383"/>
    </source>
</evidence>
<comment type="function">
    <text evidence="17">Catalyzes the dehydration of the S-form of NAD(P)HX at the expense of ADP, which is converted to AMP. Together with NAD(P)HX epimerase, which catalyzes the epimerization of the S- and R-forms, the enzyme allows the repair of both epimers of NAD(P)HX, a damaged form of NAD(P)H that is a result of enzymatic or heat-dependent hydration.</text>
</comment>
<comment type="similarity">
    <text evidence="4 19">In the C-terminal section; belongs to the NnrD/CARKD family.</text>
</comment>
<feature type="binding site" evidence="18">
    <location>
        <position position="116"/>
    </location>
    <ligand>
        <name>K(+)</name>
        <dbReference type="ChEBI" id="CHEBI:29103"/>
    </ligand>
</feature>
<comment type="cofactor">
    <cofactor evidence="17">
        <name>Mg(2+)</name>
        <dbReference type="ChEBI" id="CHEBI:18420"/>
    </cofactor>
</comment>
<reference evidence="22 23" key="1">
    <citation type="submission" date="2020-08" db="EMBL/GenBank/DDBJ databases">
        <title>Functional genomics of gut bacteria from endangered species of beetles.</title>
        <authorList>
            <person name="Carlos-Shanley C."/>
        </authorList>
    </citation>
    <scope>NUCLEOTIDE SEQUENCE [LARGE SCALE GENOMIC DNA]</scope>
    <source>
        <strain evidence="22 23">S00245</strain>
    </source>
</reference>
<proteinExistence type="inferred from homology"/>
<evidence type="ECO:0000256" key="11">
    <source>
        <dbReference type="ARBA" id="ARBA00023235"/>
    </source>
</evidence>
<comment type="similarity">
    <text evidence="17">Belongs to the NnrD/CARKD family.</text>
</comment>
<dbReference type="NCBIfam" id="TIGR00196">
    <property type="entry name" value="yjeF_cterm"/>
    <property type="match status" value="1"/>
</dbReference>
<feature type="binding site" evidence="17">
    <location>
        <begin position="371"/>
        <end position="375"/>
    </location>
    <ligand>
        <name>AMP</name>
        <dbReference type="ChEBI" id="CHEBI:456215"/>
    </ligand>
</feature>